<name>A0AA36H364_CYLNA</name>
<evidence type="ECO:0000256" key="3">
    <source>
        <dbReference type="ARBA" id="ARBA00023157"/>
    </source>
</evidence>
<feature type="domain" description="Sushi" evidence="6">
    <location>
        <begin position="1"/>
        <end position="51"/>
    </location>
</feature>
<reference evidence="7" key="1">
    <citation type="submission" date="2023-07" db="EMBL/GenBank/DDBJ databases">
        <authorList>
            <consortium name="CYATHOMIX"/>
        </authorList>
    </citation>
    <scope>NUCLEOTIDE SEQUENCE</scope>
    <source>
        <strain evidence="7">N/A</strain>
    </source>
</reference>
<evidence type="ECO:0000256" key="5">
    <source>
        <dbReference type="PROSITE-ProRule" id="PRU00302"/>
    </source>
</evidence>
<evidence type="ECO:0000313" key="8">
    <source>
        <dbReference type="Proteomes" id="UP001176961"/>
    </source>
</evidence>
<feature type="domain" description="Sushi" evidence="6">
    <location>
        <begin position="52"/>
        <end position="111"/>
    </location>
</feature>
<dbReference type="InterPro" id="IPR035976">
    <property type="entry name" value="Sushi/SCR/CCP_sf"/>
</dbReference>
<evidence type="ECO:0000259" key="6">
    <source>
        <dbReference type="PROSITE" id="PS50923"/>
    </source>
</evidence>
<comment type="caution">
    <text evidence="5">Lacks conserved residue(s) required for the propagation of feature annotation.</text>
</comment>
<dbReference type="InterPro" id="IPR050350">
    <property type="entry name" value="Compl-Cell_Adhes-Reg"/>
</dbReference>
<dbReference type="PROSITE" id="PS50923">
    <property type="entry name" value="SUSHI"/>
    <property type="match status" value="2"/>
</dbReference>
<keyword evidence="3" id="KW-1015">Disulfide bond</keyword>
<dbReference type="PANTHER" id="PTHR19325">
    <property type="entry name" value="COMPLEMENT COMPONENT-RELATED SUSHI DOMAIN-CONTAINING"/>
    <property type="match status" value="1"/>
</dbReference>
<dbReference type="CDD" id="cd00033">
    <property type="entry name" value="CCP"/>
    <property type="match status" value="2"/>
</dbReference>
<keyword evidence="8" id="KW-1185">Reference proteome</keyword>
<sequence length="164" mass="17985">MIFAESATNVSFGGIARYLCYEGFSFASGNAKEEIRCNINGNWSHAPSCKSAMCPALTPSANGDPRLEFGDGTGYGTVFRFDCHQGLARRHCHIASQMNRQWSFEQPKCLSYRPFPSSTIQCALGAACMLSEDVGISFGFIPDGAFADNSDSTNWGYEPHKVWK</sequence>
<organism evidence="7 8">
    <name type="scientific">Cylicocyclus nassatus</name>
    <name type="common">Nematode worm</name>
    <dbReference type="NCBI Taxonomy" id="53992"/>
    <lineage>
        <taxon>Eukaryota</taxon>
        <taxon>Metazoa</taxon>
        <taxon>Ecdysozoa</taxon>
        <taxon>Nematoda</taxon>
        <taxon>Chromadorea</taxon>
        <taxon>Rhabditida</taxon>
        <taxon>Rhabditina</taxon>
        <taxon>Rhabditomorpha</taxon>
        <taxon>Strongyloidea</taxon>
        <taxon>Strongylidae</taxon>
        <taxon>Cylicocyclus</taxon>
    </lineage>
</organism>
<proteinExistence type="predicted"/>
<dbReference type="EMBL" id="CATQJL010000305">
    <property type="protein sequence ID" value="CAJ0603092.1"/>
    <property type="molecule type" value="Genomic_DNA"/>
</dbReference>
<dbReference type="SMART" id="SM00032">
    <property type="entry name" value="CCP"/>
    <property type="match status" value="2"/>
</dbReference>
<keyword evidence="1 5" id="KW-0768">Sushi</keyword>
<evidence type="ECO:0000313" key="7">
    <source>
        <dbReference type="EMBL" id="CAJ0603092.1"/>
    </source>
</evidence>
<dbReference type="InterPro" id="IPR000436">
    <property type="entry name" value="Sushi_SCR_CCP_dom"/>
</dbReference>
<dbReference type="PANTHER" id="PTHR19325:SF575">
    <property type="entry name" value="LOCOMOTION-RELATED PROTEIN HIKARU GENKI"/>
    <property type="match status" value="1"/>
</dbReference>
<dbReference type="SUPFAM" id="SSF57535">
    <property type="entry name" value="Complement control module/SCR domain"/>
    <property type="match status" value="2"/>
</dbReference>
<protein>
    <recommendedName>
        <fullName evidence="6">Sushi domain-containing protein</fullName>
    </recommendedName>
</protein>
<evidence type="ECO:0000256" key="1">
    <source>
        <dbReference type="ARBA" id="ARBA00022659"/>
    </source>
</evidence>
<dbReference type="AlphaFoldDB" id="A0AA36H364"/>
<comment type="caution">
    <text evidence="7">The sequence shown here is derived from an EMBL/GenBank/DDBJ whole genome shotgun (WGS) entry which is preliminary data.</text>
</comment>
<evidence type="ECO:0000256" key="4">
    <source>
        <dbReference type="ARBA" id="ARBA00023180"/>
    </source>
</evidence>
<dbReference type="Proteomes" id="UP001176961">
    <property type="component" value="Unassembled WGS sequence"/>
</dbReference>
<dbReference type="Pfam" id="PF00084">
    <property type="entry name" value="Sushi"/>
    <property type="match status" value="1"/>
</dbReference>
<accession>A0AA36H364</accession>
<gene>
    <name evidence="7" type="ORF">CYNAS_LOCUS15075</name>
</gene>
<keyword evidence="4" id="KW-0325">Glycoprotein</keyword>
<keyword evidence="2" id="KW-0677">Repeat</keyword>
<dbReference type="Gene3D" id="2.10.70.10">
    <property type="entry name" value="Complement Module, domain 1"/>
    <property type="match status" value="2"/>
</dbReference>
<evidence type="ECO:0000256" key="2">
    <source>
        <dbReference type="ARBA" id="ARBA00022737"/>
    </source>
</evidence>